<protein>
    <submittedName>
        <fullName evidence="1">Uncharacterized protein</fullName>
    </submittedName>
</protein>
<organism evidence="1">
    <name type="scientific">uncultured Caudovirales phage</name>
    <dbReference type="NCBI Taxonomy" id="2100421"/>
    <lineage>
        <taxon>Viruses</taxon>
        <taxon>Duplodnaviria</taxon>
        <taxon>Heunggongvirae</taxon>
        <taxon>Uroviricota</taxon>
        <taxon>Caudoviricetes</taxon>
        <taxon>Peduoviridae</taxon>
        <taxon>Maltschvirus</taxon>
        <taxon>Maltschvirus maltsch</taxon>
    </lineage>
</organism>
<dbReference type="EMBL" id="LR796145">
    <property type="protein sequence ID" value="CAB4121364.1"/>
    <property type="molecule type" value="Genomic_DNA"/>
</dbReference>
<name>A0A6J5KH68_9CAUD</name>
<proteinExistence type="predicted"/>
<accession>A0A6J5KH68</accession>
<evidence type="ECO:0000313" key="1">
    <source>
        <dbReference type="EMBL" id="CAB4121364.1"/>
    </source>
</evidence>
<sequence>MRQIKYIETNEIVIVEDQVATDAIASGKAVPSIEPITKSVAPEKTVATEKAPEVASFVQAPETK</sequence>
<reference evidence="1" key="1">
    <citation type="submission" date="2020-04" db="EMBL/GenBank/DDBJ databases">
        <authorList>
            <person name="Chiriac C."/>
            <person name="Salcher M."/>
            <person name="Ghai R."/>
            <person name="Kavagutti S V."/>
        </authorList>
    </citation>
    <scope>NUCLEOTIDE SEQUENCE</scope>
</reference>
<gene>
    <name evidence="1" type="ORF">UFOVP13_44</name>
</gene>